<organism evidence="1 2">
    <name type="scientific">Fusarium decemcellulare</name>
    <dbReference type="NCBI Taxonomy" id="57161"/>
    <lineage>
        <taxon>Eukaryota</taxon>
        <taxon>Fungi</taxon>
        <taxon>Dikarya</taxon>
        <taxon>Ascomycota</taxon>
        <taxon>Pezizomycotina</taxon>
        <taxon>Sordariomycetes</taxon>
        <taxon>Hypocreomycetidae</taxon>
        <taxon>Hypocreales</taxon>
        <taxon>Nectriaceae</taxon>
        <taxon>Fusarium</taxon>
        <taxon>Fusarium decemcellulare species complex</taxon>
    </lineage>
</organism>
<comment type="caution">
    <text evidence="1">The sequence shown here is derived from an EMBL/GenBank/DDBJ whole genome shotgun (WGS) entry which is preliminary data.</text>
</comment>
<proteinExistence type="predicted"/>
<name>A0ACC1SAX7_9HYPO</name>
<accession>A0ACC1SAX7</accession>
<evidence type="ECO:0000313" key="1">
    <source>
        <dbReference type="EMBL" id="KAJ3535818.1"/>
    </source>
</evidence>
<reference evidence="1" key="1">
    <citation type="submission" date="2022-08" db="EMBL/GenBank/DDBJ databases">
        <title>Genome Sequence of Fusarium decemcellulare.</title>
        <authorList>
            <person name="Buettner E."/>
        </authorList>
    </citation>
    <scope>NUCLEOTIDE SEQUENCE</scope>
    <source>
        <strain evidence="1">Babe19</strain>
    </source>
</reference>
<gene>
    <name evidence="1" type="ORF">NM208_g6978</name>
</gene>
<protein>
    <submittedName>
        <fullName evidence="1">Uncharacterized protein</fullName>
    </submittedName>
</protein>
<keyword evidence="2" id="KW-1185">Reference proteome</keyword>
<dbReference type="Proteomes" id="UP001148629">
    <property type="component" value="Unassembled WGS sequence"/>
</dbReference>
<sequence length="861" mass="95109">MRWHHGLFVVASALSLVAQASAKAAIAHYMLGQIDEDHVKKDLKDAKAAGFDAFALNVGCVDNDWVDDVLGYLFNNAAGAGMGVYLNLDLYAAGDACYNGAKCCNYAHDYTDLWNKYKGSDGYFKVGGKNVVSTFSAANWSAVEFTEWRDDWDNGDLFFIPDFDHTDGYWEAAAGWWEHWGKVVDGIASWESSWPEYDGYGAGYPGDVGIDAAPFQGALAYKKEYMIPISPLQYKNAYNTSLYRLGDANLPVRMEGILGMSPRPNYVQFQTWNDGPESHYIGNIWPEQNHEYQPWKYMNPDRYDHSAWQPLVRSFNDAFKKEGATAANMAPSGSKLVEGAIWYPSFPRDTDCQGPDGFYSEKPINYKAGTEGVYFALVMKQGLPSGYTLKIFSGNTETPAVYDLKAGLNYGSAEALNKGAQYLEILDPSGKRVAYSDGGMCVTPSCPRGIYSRNYHVVAILEGDTGATCTPWPNETDEPNPEPEPDFPPELLPDDDPNLIDSYSDIRWQNAQGCVIFDPPGIYEHEGNDCTKPCKEVVDKAKEEGRTTSMTCIGFWPPDEPIPWRKVDQQPYRVTRGKCVCDNPAVNLIGDTFLEALPIIAQVGCYVLMSSLQLVLEIGEAAIPEGKAVGQALEMAIDAAKLANYVYEESEDPSGAFSTWLSPCGDTSLVPDDFIQLFETLNAVADAVTGFEVPGKIKKGSGKKGDDGNPRSGTTPSKPKDPPELPTVETCKDHLHRPAGSLFYSGPKDQKFHQKARTSLSTRTDILNGYGILSDTWKDQNYKEGFRGTDKEHEFFAVCSQSFAEVSSGIVYVMLPKTGDDAGLPGSIWNIREFPALKKNPDVKEIRRLNPDDDTVVKIWP</sequence>
<evidence type="ECO:0000313" key="2">
    <source>
        <dbReference type="Proteomes" id="UP001148629"/>
    </source>
</evidence>
<dbReference type="EMBL" id="JANRMS010000684">
    <property type="protein sequence ID" value="KAJ3535818.1"/>
    <property type="molecule type" value="Genomic_DNA"/>
</dbReference>